<evidence type="ECO:0000256" key="5">
    <source>
        <dbReference type="NCBIfam" id="TIGR01378"/>
    </source>
</evidence>
<gene>
    <name evidence="8" type="ORF">NCTC13067_02355</name>
</gene>
<dbReference type="InterPro" id="IPR036759">
    <property type="entry name" value="TPK_catalytic_sf"/>
</dbReference>
<evidence type="ECO:0000313" key="8">
    <source>
        <dbReference type="EMBL" id="SUB94482.1"/>
    </source>
</evidence>
<dbReference type="PANTHER" id="PTHR41299:SF1">
    <property type="entry name" value="THIAMINE PYROPHOSPHOKINASE"/>
    <property type="match status" value="1"/>
</dbReference>
<dbReference type="Pfam" id="PF04263">
    <property type="entry name" value="TPK_catalytic"/>
    <property type="match status" value="1"/>
</dbReference>
<dbReference type="Gene3D" id="3.40.50.10240">
    <property type="entry name" value="Thiamin pyrophosphokinase, catalytic domain"/>
    <property type="match status" value="1"/>
</dbReference>
<dbReference type="InterPro" id="IPR053149">
    <property type="entry name" value="TPK"/>
</dbReference>
<evidence type="ECO:0000256" key="1">
    <source>
        <dbReference type="ARBA" id="ARBA00022679"/>
    </source>
</evidence>
<keyword evidence="1" id="KW-0808">Transferase</keyword>
<keyword evidence="4" id="KW-0067">ATP-binding</keyword>
<keyword evidence="2" id="KW-0547">Nucleotide-binding</keyword>
<evidence type="ECO:0000313" key="9">
    <source>
        <dbReference type="Proteomes" id="UP000255469"/>
    </source>
</evidence>
<dbReference type="GO" id="GO:0004788">
    <property type="term" value="F:thiamine diphosphokinase activity"/>
    <property type="evidence" value="ECO:0007669"/>
    <property type="project" value="UniProtKB-UniRule"/>
</dbReference>
<feature type="domain" description="Thiamin pyrophosphokinase-like substrate-binding" evidence="7">
    <location>
        <begin position="176"/>
        <end position="244"/>
    </location>
</feature>
<dbReference type="PANTHER" id="PTHR41299">
    <property type="entry name" value="THIAMINE PYROPHOSPHOKINASE"/>
    <property type="match status" value="1"/>
</dbReference>
<dbReference type="AlphaFoldDB" id="A0A379EEI3"/>
<evidence type="ECO:0000256" key="2">
    <source>
        <dbReference type="ARBA" id="ARBA00022741"/>
    </source>
</evidence>
<evidence type="ECO:0000259" key="7">
    <source>
        <dbReference type="Pfam" id="PF21275"/>
    </source>
</evidence>
<reference evidence="8 9" key="1">
    <citation type="submission" date="2018-06" db="EMBL/GenBank/DDBJ databases">
        <authorList>
            <consortium name="Pathogen Informatics"/>
            <person name="Doyle S."/>
        </authorList>
    </citation>
    <scope>NUCLEOTIDE SEQUENCE [LARGE SCALE GENOMIC DNA]</scope>
    <source>
        <strain evidence="8 9">NCTC13067</strain>
    </source>
</reference>
<dbReference type="EMBL" id="UGTM01000002">
    <property type="protein sequence ID" value="SUB94482.1"/>
    <property type="molecule type" value="Genomic_DNA"/>
</dbReference>
<dbReference type="RefSeq" id="WP_025067606.1">
    <property type="nucleotide sequence ID" value="NZ_UGTM01000002.1"/>
</dbReference>
<dbReference type="Proteomes" id="UP000255469">
    <property type="component" value="Unassembled WGS sequence"/>
</dbReference>
<evidence type="ECO:0000256" key="4">
    <source>
        <dbReference type="ARBA" id="ARBA00022840"/>
    </source>
</evidence>
<dbReference type="NCBIfam" id="TIGR01378">
    <property type="entry name" value="thi_PPkinase"/>
    <property type="match status" value="1"/>
</dbReference>
<dbReference type="GO" id="GO:0005524">
    <property type="term" value="F:ATP binding"/>
    <property type="evidence" value="ECO:0007669"/>
    <property type="project" value="UniProtKB-KW"/>
</dbReference>
<dbReference type="InterPro" id="IPR007371">
    <property type="entry name" value="TPK_catalytic"/>
</dbReference>
<keyword evidence="3 8" id="KW-0418">Kinase</keyword>
<name>A0A379EEI3_9BACT</name>
<dbReference type="InterPro" id="IPR006282">
    <property type="entry name" value="Thi_PPkinase"/>
</dbReference>
<dbReference type="GO" id="GO:0009229">
    <property type="term" value="P:thiamine diphosphate biosynthetic process"/>
    <property type="evidence" value="ECO:0007669"/>
    <property type="project" value="InterPro"/>
</dbReference>
<feature type="domain" description="Thiamin pyrophosphokinase catalytic" evidence="6">
    <location>
        <begin position="58"/>
        <end position="163"/>
    </location>
</feature>
<dbReference type="GO" id="GO:0016301">
    <property type="term" value="F:kinase activity"/>
    <property type="evidence" value="ECO:0007669"/>
    <property type="project" value="UniProtKB-KW"/>
</dbReference>
<dbReference type="InterPro" id="IPR049442">
    <property type="entry name" value="Thi_PPkinase-like_C"/>
</dbReference>
<protein>
    <recommendedName>
        <fullName evidence="5">Thiamine diphosphokinase</fullName>
        <ecNumber evidence="5">2.7.6.2</ecNumber>
    </recommendedName>
</protein>
<dbReference type="CDD" id="cd07995">
    <property type="entry name" value="TPK"/>
    <property type="match status" value="1"/>
</dbReference>
<dbReference type="EC" id="2.7.6.2" evidence="5"/>
<dbReference type="Pfam" id="PF21275">
    <property type="entry name" value="Thi_PPkinase_C"/>
    <property type="match status" value="1"/>
</dbReference>
<evidence type="ECO:0000256" key="3">
    <source>
        <dbReference type="ARBA" id="ARBA00022777"/>
    </source>
</evidence>
<sequence length="255" mass="28401">MINNIKTGVSTFLSETGSGQPVSSQLLSAGLGKTLAEGFQAVILAAGDFPYHVIPLRILREADNLVVCDGALEELLEYEIEPAAVVGDGDSLSAALKQRYAHIYHQISEQEFNDLTKATLFARSHLQMDASTHIRPRFCYLGTTGKREDHTLGNISLMLYYHRQLGIDPVMVTDYGWFVPASGTTRFGSFPGQQVSIYNATCKELASEGLKWDAYPFQEMWQGTLNEALTTEFTIHADGDYLVYRTHRKQNKNKV</sequence>
<evidence type="ECO:0000259" key="6">
    <source>
        <dbReference type="Pfam" id="PF04263"/>
    </source>
</evidence>
<accession>A0A379EEI3</accession>
<proteinExistence type="predicted"/>
<dbReference type="GO" id="GO:0006772">
    <property type="term" value="P:thiamine metabolic process"/>
    <property type="evidence" value="ECO:0007669"/>
    <property type="project" value="UniProtKB-UniRule"/>
</dbReference>
<dbReference type="SUPFAM" id="SSF63999">
    <property type="entry name" value="Thiamin pyrophosphokinase, catalytic domain"/>
    <property type="match status" value="1"/>
</dbReference>
<organism evidence="8 9">
    <name type="scientific">Prevotella denticola</name>
    <dbReference type="NCBI Taxonomy" id="28129"/>
    <lineage>
        <taxon>Bacteria</taxon>
        <taxon>Pseudomonadati</taxon>
        <taxon>Bacteroidota</taxon>
        <taxon>Bacteroidia</taxon>
        <taxon>Bacteroidales</taxon>
        <taxon>Prevotellaceae</taxon>
        <taxon>Prevotella</taxon>
    </lineage>
</organism>